<protein>
    <submittedName>
        <fullName evidence="2">PcfJ domain-containing protein</fullName>
    </submittedName>
</protein>
<evidence type="ECO:0000313" key="2">
    <source>
        <dbReference type="EMBL" id="MEQ2546348.1"/>
    </source>
</evidence>
<dbReference type="Proteomes" id="UP001460202">
    <property type="component" value="Unassembled WGS sequence"/>
</dbReference>
<dbReference type="Pfam" id="PF14284">
    <property type="entry name" value="PcfJ"/>
    <property type="match status" value="1"/>
</dbReference>
<dbReference type="EMBL" id="JBBMFL010000038">
    <property type="protein sequence ID" value="MEQ2546348.1"/>
    <property type="molecule type" value="Genomic_DNA"/>
</dbReference>
<accession>A0ABV1H1W9</accession>
<dbReference type="InterPro" id="IPR025586">
    <property type="entry name" value="PcfJ"/>
</dbReference>
<comment type="caution">
    <text evidence="2">The sequence shown here is derived from an EMBL/GenBank/DDBJ whole genome shotgun (WGS) entry which is preliminary data.</text>
</comment>
<dbReference type="RefSeq" id="WP_349094653.1">
    <property type="nucleotide sequence ID" value="NZ_JBBMFL010000038.1"/>
</dbReference>
<reference evidence="2 3" key="1">
    <citation type="submission" date="2024-03" db="EMBL/GenBank/DDBJ databases">
        <title>Human intestinal bacterial collection.</title>
        <authorList>
            <person name="Pauvert C."/>
            <person name="Hitch T.C.A."/>
            <person name="Clavel T."/>
        </authorList>
    </citation>
    <scope>NUCLEOTIDE SEQUENCE [LARGE SCALE GENOMIC DNA]</scope>
    <source>
        <strain evidence="2 3">CLA-KB-H122</strain>
    </source>
</reference>
<feature type="coiled-coil region" evidence="1">
    <location>
        <begin position="293"/>
        <end position="323"/>
    </location>
</feature>
<keyword evidence="3" id="KW-1185">Reference proteome</keyword>
<evidence type="ECO:0000313" key="3">
    <source>
        <dbReference type="Proteomes" id="UP001460202"/>
    </source>
</evidence>
<name>A0ABV1H1W9_9BACT</name>
<gene>
    <name evidence="2" type="ORF">WMO46_15505</name>
</gene>
<sequence>MKARTKLQQRIYSLSQRLAPVSERQKEWAFQHCFDHYGRLTRKGTASCLECGYEWFDKTLKPGPAVCPHCGRTIEIIETRKRRFKRDEAYYCILTTCGGCQVIRFFDLYVTRHVGREAWYGCQEVVQLWITPAGKVVSIARLRPMLSWYRDSWNWSSPLEVRPYKMCYDITPGFIYPRKSVIPALRRNGFCGDLHGISPLRLFLALLDNCRAETLLKAGQYPMLAHEIRSHVCSDARYWPSVRICMRQGYLIPDASMWCDYIDLLRYFNKDVLSARYVCPADLEAEHDRFERKKRERLKKEEFQRKLRQAQEAEENFRELKSRFFGISFADDIICVRVLESVAEYVQEGELMHHCVYTSAYYSRPDCLILTAQIGEEHIETVEVSLKTFQVVQSRGVCNKPTEYHDRIINLVERNMDLIRRRMSA</sequence>
<proteinExistence type="predicted"/>
<evidence type="ECO:0000256" key="1">
    <source>
        <dbReference type="SAM" id="Coils"/>
    </source>
</evidence>
<organism evidence="2 3">
    <name type="scientific">Alistipes intestinihominis</name>
    <dbReference type="NCBI Taxonomy" id="3133172"/>
    <lineage>
        <taxon>Bacteria</taxon>
        <taxon>Pseudomonadati</taxon>
        <taxon>Bacteroidota</taxon>
        <taxon>Bacteroidia</taxon>
        <taxon>Bacteroidales</taxon>
        <taxon>Rikenellaceae</taxon>
        <taxon>Alistipes</taxon>
    </lineage>
</organism>
<keyword evidence="1" id="KW-0175">Coiled coil</keyword>